<evidence type="ECO:0000259" key="11">
    <source>
        <dbReference type="PROSITE" id="PS51746"/>
    </source>
</evidence>
<dbReference type="PANTHER" id="PTHR13832">
    <property type="entry name" value="PROTEIN PHOSPHATASE 2C"/>
    <property type="match status" value="1"/>
</dbReference>
<dbReference type="InterPro" id="IPR036457">
    <property type="entry name" value="PPM-type-like_dom_sf"/>
</dbReference>
<name>A0ABD2YZJ4_9GENT</name>
<evidence type="ECO:0000256" key="6">
    <source>
        <dbReference type="ARBA" id="ARBA00022842"/>
    </source>
</evidence>
<dbReference type="AlphaFoldDB" id="A0ABD2YZJ4"/>
<dbReference type="PROSITE" id="PS51746">
    <property type="entry name" value="PPM_2"/>
    <property type="match status" value="1"/>
</dbReference>
<feature type="compositionally biased region" description="Basic and acidic residues" evidence="10">
    <location>
        <begin position="334"/>
        <end position="351"/>
    </location>
</feature>
<accession>A0ABD2YZJ4</accession>
<feature type="region of interest" description="Disordered" evidence="10">
    <location>
        <begin position="1"/>
        <end position="20"/>
    </location>
</feature>
<sequence>MGVYLSTPKTEKSSEDGENDRLRYGISSMQGWRSTMEDAHATYPNLDKATSFFGVYDGHGGKAVARFCAKYLHEQVLKTKAYSTGDLGSSLQKSFLRMDEMMCGQRGWRELSGLGDKMQKVTGMIEGLIWSPRSSEANGKIDDWSSEQGPHSDYIGPTSGTTACVAIIRDNQLLVANAGDSRCVMSRGGQAYALSKDHKPDHEVEKERIVRAGGYVQCGRVNGSLNLSRAIGDMELKQNKSLPAERQIVTAEPDITTVELHDDDEFLVLACDGIWDCMSNQQVVDFVRDQLYSETKLSAVCERLLDKCLAPTVGGEGCDNMTMILVQFKKPLEHGTASKDHPLPSDQKGESDQQQADTDSNHHQANVESSQHQADADSN</sequence>
<dbReference type="EMBL" id="JBJUIK010000011">
    <property type="protein sequence ID" value="KAL3511991.1"/>
    <property type="molecule type" value="Genomic_DNA"/>
</dbReference>
<dbReference type="InterPro" id="IPR001932">
    <property type="entry name" value="PPM-type_phosphatase-like_dom"/>
</dbReference>
<evidence type="ECO:0000313" key="12">
    <source>
        <dbReference type="EMBL" id="KAL3511991.1"/>
    </source>
</evidence>
<evidence type="ECO:0000256" key="1">
    <source>
        <dbReference type="ARBA" id="ARBA00001936"/>
    </source>
</evidence>
<feature type="domain" description="PPM-type phosphatase" evidence="11">
    <location>
        <begin position="23"/>
        <end position="328"/>
    </location>
</feature>
<dbReference type="GO" id="GO:0046872">
    <property type="term" value="F:metal ion binding"/>
    <property type="evidence" value="ECO:0007669"/>
    <property type="project" value="UniProtKB-KW"/>
</dbReference>
<dbReference type="InterPro" id="IPR000222">
    <property type="entry name" value="PP2C_BS"/>
</dbReference>
<comment type="cofactor">
    <cofactor evidence="1">
        <name>Mn(2+)</name>
        <dbReference type="ChEBI" id="CHEBI:29035"/>
    </cofactor>
</comment>
<keyword evidence="13" id="KW-1185">Reference proteome</keyword>
<dbReference type="InterPro" id="IPR015655">
    <property type="entry name" value="PP2C"/>
</dbReference>
<dbReference type="PANTHER" id="PTHR13832:SF810">
    <property type="entry name" value="PROTEIN-SERINE_THREONINE PHOSPHATASE"/>
    <property type="match status" value="1"/>
</dbReference>
<evidence type="ECO:0000256" key="9">
    <source>
        <dbReference type="RuleBase" id="RU003465"/>
    </source>
</evidence>
<proteinExistence type="inferred from homology"/>
<comment type="cofactor">
    <cofactor evidence="2">
        <name>Mg(2+)</name>
        <dbReference type="ChEBI" id="CHEBI:18420"/>
    </cofactor>
</comment>
<gene>
    <name evidence="12" type="ORF">ACH5RR_024708</name>
</gene>
<protein>
    <recommendedName>
        <fullName evidence="3">protein-serine/threonine phosphatase</fullName>
        <ecNumber evidence="3">3.1.3.16</ecNumber>
    </recommendedName>
</protein>
<dbReference type="Pfam" id="PF00481">
    <property type="entry name" value="PP2C"/>
    <property type="match status" value="2"/>
</dbReference>
<dbReference type="Gene3D" id="3.60.40.10">
    <property type="entry name" value="PPM-type phosphatase domain"/>
    <property type="match status" value="1"/>
</dbReference>
<dbReference type="SMART" id="SM00331">
    <property type="entry name" value="PP2C_SIG"/>
    <property type="match status" value="1"/>
</dbReference>
<feature type="compositionally biased region" description="Polar residues" evidence="10">
    <location>
        <begin position="352"/>
        <end position="379"/>
    </location>
</feature>
<evidence type="ECO:0000256" key="8">
    <source>
        <dbReference type="ARBA" id="ARBA00023211"/>
    </source>
</evidence>
<dbReference type="PROSITE" id="PS01032">
    <property type="entry name" value="PPM_1"/>
    <property type="match status" value="1"/>
</dbReference>
<evidence type="ECO:0000256" key="4">
    <source>
        <dbReference type="ARBA" id="ARBA00022723"/>
    </source>
</evidence>
<keyword evidence="4" id="KW-0479">Metal-binding</keyword>
<keyword evidence="7 9" id="KW-0904">Protein phosphatase</keyword>
<evidence type="ECO:0000256" key="2">
    <source>
        <dbReference type="ARBA" id="ARBA00001946"/>
    </source>
</evidence>
<feature type="compositionally biased region" description="Basic and acidic residues" evidence="10">
    <location>
        <begin position="9"/>
        <end position="20"/>
    </location>
</feature>
<reference evidence="12 13" key="1">
    <citation type="submission" date="2024-11" db="EMBL/GenBank/DDBJ databases">
        <title>A near-complete genome assembly of Cinchona calisaya.</title>
        <authorList>
            <person name="Lian D.C."/>
            <person name="Zhao X.W."/>
            <person name="Wei L."/>
        </authorList>
    </citation>
    <scope>NUCLEOTIDE SEQUENCE [LARGE SCALE GENOMIC DNA]</scope>
    <source>
        <tissue evidence="12">Nenye</tissue>
    </source>
</reference>
<comment type="caution">
    <text evidence="12">The sequence shown here is derived from an EMBL/GenBank/DDBJ whole genome shotgun (WGS) entry which is preliminary data.</text>
</comment>
<organism evidence="12 13">
    <name type="scientific">Cinchona calisaya</name>
    <dbReference type="NCBI Taxonomy" id="153742"/>
    <lineage>
        <taxon>Eukaryota</taxon>
        <taxon>Viridiplantae</taxon>
        <taxon>Streptophyta</taxon>
        <taxon>Embryophyta</taxon>
        <taxon>Tracheophyta</taxon>
        <taxon>Spermatophyta</taxon>
        <taxon>Magnoliopsida</taxon>
        <taxon>eudicotyledons</taxon>
        <taxon>Gunneridae</taxon>
        <taxon>Pentapetalae</taxon>
        <taxon>asterids</taxon>
        <taxon>lamiids</taxon>
        <taxon>Gentianales</taxon>
        <taxon>Rubiaceae</taxon>
        <taxon>Cinchonoideae</taxon>
        <taxon>Cinchoneae</taxon>
        <taxon>Cinchona</taxon>
    </lineage>
</organism>
<dbReference type="SMART" id="SM00332">
    <property type="entry name" value="PP2Cc"/>
    <property type="match status" value="1"/>
</dbReference>
<keyword evidence="8" id="KW-0464">Manganese</keyword>
<dbReference type="GO" id="GO:0004722">
    <property type="term" value="F:protein serine/threonine phosphatase activity"/>
    <property type="evidence" value="ECO:0007669"/>
    <property type="project" value="UniProtKB-EC"/>
</dbReference>
<evidence type="ECO:0000256" key="5">
    <source>
        <dbReference type="ARBA" id="ARBA00022801"/>
    </source>
</evidence>
<evidence type="ECO:0000256" key="7">
    <source>
        <dbReference type="ARBA" id="ARBA00022912"/>
    </source>
</evidence>
<feature type="region of interest" description="Disordered" evidence="10">
    <location>
        <begin position="334"/>
        <end position="379"/>
    </location>
</feature>
<evidence type="ECO:0000256" key="3">
    <source>
        <dbReference type="ARBA" id="ARBA00013081"/>
    </source>
</evidence>
<evidence type="ECO:0000256" key="10">
    <source>
        <dbReference type="SAM" id="MobiDB-lite"/>
    </source>
</evidence>
<dbReference type="EC" id="3.1.3.16" evidence="3"/>
<keyword evidence="6" id="KW-0460">Magnesium</keyword>
<dbReference type="CDD" id="cd00143">
    <property type="entry name" value="PP2Cc"/>
    <property type="match status" value="1"/>
</dbReference>
<comment type="similarity">
    <text evidence="9">Belongs to the PP2C family.</text>
</comment>
<keyword evidence="5 9" id="KW-0378">Hydrolase</keyword>
<dbReference type="SUPFAM" id="SSF81606">
    <property type="entry name" value="PP2C-like"/>
    <property type="match status" value="1"/>
</dbReference>
<evidence type="ECO:0000313" key="13">
    <source>
        <dbReference type="Proteomes" id="UP001630127"/>
    </source>
</evidence>
<dbReference type="Proteomes" id="UP001630127">
    <property type="component" value="Unassembled WGS sequence"/>
</dbReference>